<feature type="transmembrane region" description="Helical" evidence="5">
    <location>
        <begin position="414"/>
        <end position="434"/>
    </location>
</feature>
<feature type="transmembrane region" description="Helical" evidence="5">
    <location>
        <begin position="99"/>
        <end position="118"/>
    </location>
</feature>
<feature type="transmembrane region" description="Helical" evidence="5">
    <location>
        <begin position="167"/>
        <end position="190"/>
    </location>
</feature>
<evidence type="ECO:0000256" key="1">
    <source>
        <dbReference type="ARBA" id="ARBA00004141"/>
    </source>
</evidence>
<keyword evidence="7" id="KW-1185">Reference proteome</keyword>
<comment type="caution">
    <text evidence="6">The sequence shown here is derived from an EMBL/GenBank/DDBJ whole genome shotgun (WGS) entry which is preliminary data.</text>
</comment>
<proteinExistence type="predicted"/>
<feature type="transmembrane region" description="Helical" evidence="5">
    <location>
        <begin position="285"/>
        <end position="304"/>
    </location>
</feature>
<dbReference type="GO" id="GO:0016020">
    <property type="term" value="C:membrane"/>
    <property type="evidence" value="ECO:0007669"/>
    <property type="project" value="UniProtKB-SubCell"/>
</dbReference>
<gene>
    <name evidence="6" type="ORF">NOR_04635</name>
</gene>
<feature type="transmembrane region" description="Helical" evidence="5">
    <location>
        <begin position="130"/>
        <end position="155"/>
    </location>
</feature>
<protein>
    <submittedName>
        <fullName evidence="6">Major facilitator superfamily domain, general substrate transporter</fullName>
    </submittedName>
</protein>
<dbReference type="GO" id="GO:0022857">
    <property type="term" value="F:transmembrane transporter activity"/>
    <property type="evidence" value="ECO:0007669"/>
    <property type="project" value="InterPro"/>
</dbReference>
<name>A0A162JES2_METRR</name>
<feature type="transmembrane region" description="Helical" evidence="5">
    <location>
        <begin position="325"/>
        <end position="343"/>
    </location>
</feature>
<comment type="subcellular location">
    <subcellularLocation>
        <location evidence="1">Membrane</location>
        <topology evidence="1">Multi-pass membrane protein</topology>
    </subcellularLocation>
</comment>
<sequence length="460" mass="49235">MRYTVPVKYLLPFLFVTLFVTQLGLSLSDLPSVKLMQDIACKKYQGITAAELLPEEGCRDAAVQKILNRVNVGISVSITIGSAVVAFPLGILADRIGRVPILGASVFSLFLAQGYGMLVLWKWKTMPLEAIWGIGGFLLLGGGQRMAEAMVFTMVADVASESQRSSWFQWVVGAVLAAELAGPFISVRLVERSIWLPLYISLALVGIGGFLLALLSPETLNYNKKDGAEEDASNAAPKEAIVAIFSRPAVFFVPGAVLSLPIAATQSDILLRLMPVQFSWELSKSVLLVSLRSMITLLTLFILLPGAAYLCGKRTSWSNQHRDNILVRASVVCFLVGSVFLALVFEDGLIIAGVVISALGSGIPTLCRSMMVSALREKCSGLLFGILAVGEVLGFLCCTLGMGALFDVALTTWIGYPFILGVILVGGIFIASWLAGASLKEMDTCEKNVVSEPLSKAGEA</sequence>
<evidence type="ECO:0000256" key="2">
    <source>
        <dbReference type="ARBA" id="ARBA00022692"/>
    </source>
</evidence>
<keyword evidence="3 5" id="KW-1133">Transmembrane helix</keyword>
<feature type="transmembrane region" description="Helical" evidence="5">
    <location>
        <begin position="72"/>
        <end position="92"/>
    </location>
</feature>
<dbReference type="InterPro" id="IPR036259">
    <property type="entry name" value="MFS_trans_sf"/>
</dbReference>
<accession>A0A162JES2</accession>
<feature type="transmembrane region" description="Helical" evidence="5">
    <location>
        <begin position="349"/>
        <end position="367"/>
    </location>
</feature>
<feature type="transmembrane region" description="Helical" evidence="5">
    <location>
        <begin position="379"/>
        <end position="402"/>
    </location>
</feature>
<dbReference type="EMBL" id="AZHC01000012">
    <property type="protein sequence ID" value="OAA43268.1"/>
    <property type="molecule type" value="Genomic_DNA"/>
</dbReference>
<keyword evidence="4 5" id="KW-0472">Membrane</keyword>
<organism evidence="6 7">
    <name type="scientific">Metarhizium rileyi (strain RCEF 4871)</name>
    <name type="common">Nomuraea rileyi</name>
    <dbReference type="NCBI Taxonomy" id="1649241"/>
    <lineage>
        <taxon>Eukaryota</taxon>
        <taxon>Fungi</taxon>
        <taxon>Dikarya</taxon>
        <taxon>Ascomycota</taxon>
        <taxon>Pezizomycotina</taxon>
        <taxon>Sordariomycetes</taxon>
        <taxon>Hypocreomycetidae</taxon>
        <taxon>Hypocreales</taxon>
        <taxon>Clavicipitaceae</taxon>
        <taxon>Metarhizium</taxon>
    </lineage>
</organism>
<evidence type="ECO:0000256" key="5">
    <source>
        <dbReference type="SAM" id="Phobius"/>
    </source>
</evidence>
<reference evidence="6 7" key="1">
    <citation type="journal article" date="2016" name="Genome Biol. Evol.">
        <title>Divergent and convergent evolution of fungal pathogenicity.</title>
        <authorList>
            <person name="Shang Y."/>
            <person name="Xiao G."/>
            <person name="Zheng P."/>
            <person name="Cen K."/>
            <person name="Zhan S."/>
            <person name="Wang C."/>
        </authorList>
    </citation>
    <scope>NUCLEOTIDE SEQUENCE [LARGE SCALE GENOMIC DNA]</scope>
    <source>
        <strain evidence="6 7">RCEF 4871</strain>
    </source>
</reference>
<dbReference type="SUPFAM" id="SSF103473">
    <property type="entry name" value="MFS general substrate transporter"/>
    <property type="match status" value="1"/>
</dbReference>
<dbReference type="PANTHER" id="PTHR23507">
    <property type="entry name" value="ZGC:174356"/>
    <property type="match status" value="1"/>
</dbReference>
<feature type="transmembrane region" description="Helical" evidence="5">
    <location>
        <begin position="248"/>
        <end position="265"/>
    </location>
</feature>
<dbReference type="Gene3D" id="1.20.1250.20">
    <property type="entry name" value="MFS general substrate transporter like domains"/>
    <property type="match status" value="1"/>
</dbReference>
<evidence type="ECO:0000256" key="4">
    <source>
        <dbReference type="ARBA" id="ARBA00023136"/>
    </source>
</evidence>
<dbReference type="OrthoDB" id="194139at2759"/>
<evidence type="ECO:0000313" key="7">
    <source>
        <dbReference type="Proteomes" id="UP000243498"/>
    </source>
</evidence>
<keyword evidence="2 5" id="KW-0812">Transmembrane</keyword>
<dbReference type="InterPro" id="IPR011701">
    <property type="entry name" value="MFS"/>
</dbReference>
<dbReference type="OMA" id="IQFDWPL"/>
<evidence type="ECO:0000256" key="3">
    <source>
        <dbReference type="ARBA" id="ARBA00022989"/>
    </source>
</evidence>
<dbReference type="Proteomes" id="UP000243498">
    <property type="component" value="Unassembled WGS sequence"/>
</dbReference>
<evidence type="ECO:0000313" key="6">
    <source>
        <dbReference type="EMBL" id="OAA43268.1"/>
    </source>
</evidence>
<dbReference type="AlphaFoldDB" id="A0A162JES2"/>
<dbReference type="Pfam" id="PF07690">
    <property type="entry name" value="MFS_1"/>
    <property type="match status" value="1"/>
</dbReference>
<feature type="transmembrane region" description="Helical" evidence="5">
    <location>
        <begin position="196"/>
        <end position="215"/>
    </location>
</feature>
<dbReference type="PANTHER" id="PTHR23507:SF1">
    <property type="entry name" value="FI18259P1-RELATED"/>
    <property type="match status" value="1"/>
</dbReference>